<dbReference type="GO" id="GO:0003725">
    <property type="term" value="F:double-stranded RNA binding"/>
    <property type="evidence" value="ECO:0007669"/>
    <property type="project" value="TreeGrafter"/>
</dbReference>
<dbReference type="AlphaFoldDB" id="A0A8S3GZM9"/>
<dbReference type="GO" id="GO:0006382">
    <property type="term" value="P:adenosine to inosine editing"/>
    <property type="evidence" value="ECO:0007669"/>
    <property type="project" value="TreeGrafter"/>
</dbReference>
<feature type="domain" description="A to I editase" evidence="1">
    <location>
        <begin position="1"/>
        <end position="100"/>
    </location>
</feature>
<dbReference type="PANTHER" id="PTHR10910">
    <property type="entry name" value="EUKARYOTE SPECIFIC DSRNA BINDING PROTEIN"/>
    <property type="match status" value="1"/>
</dbReference>
<dbReference type="PANTHER" id="PTHR10910:SF62">
    <property type="entry name" value="AT07585P-RELATED"/>
    <property type="match status" value="1"/>
</dbReference>
<gene>
    <name evidence="2" type="ORF">SMN809_LOCUS66922</name>
</gene>
<dbReference type="EMBL" id="CAJOBI010314320">
    <property type="protein sequence ID" value="CAF5174218.1"/>
    <property type="molecule type" value="Genomic_DNA"/>
</dbReference>
<dbReference type="Proteomes" id="UP000676336">
    <property type="component" value="Unassembled WGS sequence"/>
</dbReference>
<protein>
    <recommendedName>
        <fullName evidence="1">A to I editase domain-containing protein</fullName>
    </recommendedName>
</protein>
<dbReference type="GO" id="GO:0008251">
    <property type="term" value="F:tRNA-specific adenosine deaminase activity"/>
    <property type="evidence" value="ECO:0007669"/>
    <property type="project" value="TreeGrafter"/>
</dbReference>
<proteinExistence type="predicted"/>
<dbReference type="GO" id="GO:0005737">
    <property type="term" value="C:cytoplasm"/>
    <property type="evidence" value="ECO:0007669"/>
    <property type="project" value="TreeGrafter"/>
</dbReference>
<sequence>DFDADYSYVWSTSFQGEVIDARCGRPVTGGTSLISKVVFLSEYRYVCQRLKIPSITSDTSYYNLKQTVKDYQQKKRAMTNYLEQKKFGYWSFEKKHLEQFRWQSTIPPIQRNITM</sequence>
<dbReference type="Pfam" id="PF02137">
    <property type="entry name" value="A_deamin"/>
    <property type="match status" value="1"/>
</dbReference>
<name>A0A8S3GZM9_9BILA</name>
<dbReference type="InterPro" id="IPR002466">
    <property type="entry name" value="A_deamin"/>
</dbReference>
<evidence type="ECO:0000259" key="1">
    <source>
        <dbReference type="PROSITE" id="PS50141"/>
    </source>
</evidence>
<reference evidence="2" key="1">
    <citation type="submission" date="2021-02" db="EMBL/GenBank/DDBJ databases">
        <authorList>
            <person name="Nowell W R."/>
        </authorList>
    </citation>
    <scope>NUCLEOTIDE SEQUENCE</scope>
</reference>
<feature type="non-terminal residue" evidence="2">
    <location>
        <position position="115"/>
    </location>
</feature>
<comment type="caution">
    <text evidence="2">The sequence shown here is derived from an EMBL/GenBank/DDBJ whole genome shotgun (WGS) entry which is preliminary data.</text>
</comment>
<evidence type="ECO:0000313" key="3">
    <source>
        <dbReference type="Proteomes" id="UP000676336"/>
    </source>
</evidence>
<dbReference type="GO" id="GO:0003726">
    <property type="term" value="F:double-stranded RNA adenosine deaminase activity"/>
    <property type="evidence" value="ECO:0007669"/>
    <property type="project" value="TreeGrafter"/>
</dbReference>
<organism evidence="2 3">
    <name type="scientific">Rotaria magnacalcarata</name>
    <dbReference type="NCBI Taxonomy" id="392030"/>
    <lineage>
        <taxon>Eukaryota</taxon>
        <taxon>Metazoa</taxon>
        <taxon>Spiralia</taxon>
        <taxon>Gnathifera</taxon>
        <taxon>Rotifera</taxon>
        <taxon>Eurotatoria</taxon>
        <taxon>Bdelloidea</taxon>
        <taxon>Philodinida</taxon>
        <taxon>Philodinidae</taxon>
        <taxon>Rotaria</taxon>
    </lineage>
</organism>
<dbReference type="GO" id="GO:0005730">
    <property type="term" value="C:nucleolus"/>
    <property type="evidence" value="ECO:0007669"/>
    <property type="project" value="TreeGrafter"/>
</dbReference>
<dbReference type="GO" id="GO:0006396">
    <property type="term" value="P:RNA processing"/>
    <property type="evidence" value="ECO:0007669"/>
    <property type="project" value="InterPro"/>
</dbReference>
<accession>A0A8S3GZM9</accession>
<evidence type="ECO:0000313" key="2">
    <source>
        <dbReference type="EMBL" id="CAF5174218.1"/>
    </source>
</evidence>
<dbReference type="PROSITE" id="PS50141">
    <property type="entry name" value="A_DEAMIN_EDITASE"/>
    <property type="match status" value="1"/>
</dbReference>